<organism evidence="13 14">
    <name type="scientific">Pseudoxanthomonas taiwanensis J19</name>
    <dbReference type="NCBI Taxonomy" id="935569"/>
    <lineage>
        <taxon>Bacteria</taxon>
        <taxon>Pseudomonadati</taxon>
        <taxon>Pseudomonadota</taxon>
        <taxon>Gammaproteobacteria</taxon>
        <taxon>Lysobacterales</taxon>
        <taxon>Lysobacteraceae</taxon>
        <taxon>Pseudoxanthomonas</taxon>
    </lineage>
</organism>
<evidence type="ECO:0000256" key="1">
    <source>
        <dbReference type="ARBA" id="ARBA00004383"/>
    </source>
</evidence>
<dbReference type="OrthoDB" id="9792439at2"/>
<dbReference type="PANTHER" id="PTHR33446">
    <property type="entry name" value="PROTEIN TONB-RELATED"/>
    <property type="match status" value="1"/>
</dbReference>
<evidence type="ECO:0000313" key="14">
    <source>
        <dbReference type="Proteomes" id="UP000321583"/>
    </source>
</evidence>
<keyword evidence="6 11" id="KW-0812">Transmembrane</keyword>
<reference evidence="13 14" key="1">
    <citation type="submission" date="2019-07" db="EMBL/GenBank/DDBJ databases">
        <title>Genome sequencing of lignin-degrading bacterial isolates.</title>
        <authorList>
            <person name="Gladden J."/>
        </authorList>
    </citation>
    <scope>NUCLEOTIDE SEQUENCE [LARGE SCALE GENOMIC DNA]</scope>
    <source>
        <strain evidence="13 14">J19</strain>
    </source>
</reference>
<feature type="domain" description="TonB C-terminal" evidence="12">
    <location>
        <begin position="121"/>
        <end position="212"/>
    </location>
</feature>
<keyword evidence="4" id="KW-1003">Cell membrane</keyword>
<evidence type="ECO:0000256" key="10">
    <source>
        <dbReference type="SAM" id="MobiDB-lite"/>
    </source>
</evidence>
<dbReference type="InterPro" id="IPR006260">
    <property type="entry name" value="TonB/TolA_C"/>
</dbReference>
<keyword evidence="7" id="KW-0653">Protein transport</keyword>
<evidence type="ECO:0000256" key="7">
    <source>
        <dbReference type="ARBA" id="ARBA00022927"/>
    </source>
</evidence>
<proteinExistence type="inferred from homology"/>
<keyword evidence="3" id="KW-0813">Transport</keyword>
<protein>
    <submittedName>
        <fullName evidence="13">Protein TonB</fullName>
    </submittedName>
</protein>
<keyword evidence="14" id="KW-1185">Reference proteome</keyword>
<dbReference type="SUPFAM" id="SSF74653">
    <property type="entry name" value="TolA/TonB C-terminal domain"/>
    <property type="match status" value="1"/>
</dbReference>
<dbReference type="RefSeq" id="WP_019399919.1">
    <property type="nucleotide sequence ID" value="NZ_VLJS01000100.1"/>
</dbReference>
<feature type="region of interest" description="Disordered" evidence="10">
    <location>
        <begin position="61"/>
        <end position="111"/>
    </location>
</feature>
<dbReference type="AlphaFoldDB" id="A0A562D6V7"/>
<dbReference type="EMBL" id="VLJS01000100">
    <property type="protein sequence ID" value="TWH04841.1"/>
    <property type="molecule type" value="Genomic_DNA"/>
</dbReference>
<comment type="similarity">
    <text evidence="2">Belongs to the TonB family.</text>
</comment>
<feature type="transmembrane region" description="Helical" evidence="11">
    <location>
        <begin position="20"/>
        <end position="38"/>
    </location>
</feature>
<evidence type="ECO:0000256" key="6">
    <source>
        <dbReference type="ARBA" id="ARBA00022692"/>
    </source>
</evidence>
<dbReference type="Pfam" id="PF03544">
    <property type="entry name" value="TonB_C"/>
    <property type="match status" value="1"/>
</dbReference>
<comment type="caution">
    <text evidence="13">The sequence shown here is derived from an EMBL/GenBank/DDBJ whole genome shotgun (WGS) entry which is preliminary data.</text>
</comment>
<dbReference type="Proteomes" id="UP000321583">
    <property type="component" value="Unassembled WGS sequence"/>
</dbReference>
<evidence type="ECO:0000256" key="2">
    <source>
        <dbReference type="ARBA" id="ARBA00006555"/>
    </source>
</evidence>
<evidence type="ECO:0000256" key="3">
    <source>
        <dbReference type="ARBA" id="ARBA00022448"/>
    </source>
</evidence>
<dbReference type="PANTHER" id="PTHR33446:SF2">
    <property type="entry name" value="PROTEIN TONB"/>
    <property type="match status" value="1"/>
</dbReference>
<dbReference type="InterPro" id="IPR037682">
    <property type="entry name" value="TonB_C"/>
</dbReference>
<dbReference type="NCBIfam" id="TIGR01352">
    <property type="entry name" value="tonB_Cterm"/>
    <property type="match status" value="1"/>
</dbReference>
<evidence type="ECO:0000256" key="11">
    <source>
        <dbReference type="SAM" id="Phobius"/>
    </source>
</evidence>
<keyword evidence="5" id="KW-0997">Cell inner membrane</keyword>
<evidence type="ECO:0000259" key="12">
    <source>
        <dbReference type="PROSITE" id="PS52015"/>
    </source>
</evidence>
<feature type="compositionally biased region" description="Basic and acidic residues" evidence="10">
    <location>
        <begin position="80"/>
        <end position="89"/>
    </location>
</feature>
<evidence type="ECO:0000256" key="4">
    <source>
        <dbReference type="ARBA" id="ARBA00022475"/>
    </source>
</evidence>
<evidence type="ECO:0000313" key="13">
    <source>
        <dbReference type="EMBL" id="TWH04841.1"/>
    </source>
</evidence>
<keyword evidence="9 11" id="KW-0472">Membrane</keyword>
<dbReference type="InterPro" id="IPR051045">
    <property type="entry name" value="TonB-dependent_transducer"/>
</dbReference>
<dbReference type="GO" id="GO:0055085">
    <property type="term" value="P:transmembrane transport"/>
    <property type="evidence" value="ECO:0007669"/>
    <property type="project" value="InterPro"/>
</dbReference>
<evidence type="ECO:0000256" key="5">
    <source>
        <dbReference type="ARBA" id="ARBA00022519"/>
    </source>
</evidence>
<dbReference type="GO" id="GO:0015031">
    <property type="term" value="P:protein transport"/>
    <property type="evidence" value="ECO:0007669"/>
    <property type="project" value="UniProtKB-KW"/>
</dbReference>
<accession>A0A562D6V7</accession>
<sequence>MSRTEEHPADLLRRLARSRWAVVAGAFVLGWVLFLLVVTRQSGEPAPGEAAPAAALAALPSEPLPAPMPAGTSAPLPRTADGEEPRLVEEAPAPEPVQPEPETVEPAPVEPAPVAPVASSIAQAPELLPGQPAPRYPASALRRGESGTVVLRVQVDAEGRAGDVEIVERSGSRELDRAAAEAALRWRFQPARDGEGRPLPGEAIVPVEFQTE</sequence>
<dbReference type="PROSITE" id="PS52015">
    <property type="entry name" value="TONB_CTD"/>
    <property type="match status" value="1"/>
</dbReference>
<gene>
    <name evidence="13" type="ORF">L613_006800000160</name>
</gene>
<dbReference type="Gene3D" id="3.30.1150.10">
    <property type="match status" value="1"/>
</dbReference>
<evidence type="ECO:0000256" key="8">
    <source>
        <dbReference type="ARBA" id="ARBA00022989"/>
    </source>
</evidence>
<evidence type="ECO:0000256" key="9">
    <source>
        <dbReference type="ARBA" id="ARBA00023136"/>
    </source>
</evidence>
<keyword evidence="8 11" id="KW-1133">Transmembrane helix</keyword>
<dbReference type="GO" id="GO:0031992">
    <property type="term" value="F:energy transducer activity"/>
    <property type="evidence" value="ECO:0007669"/>
    <property type="project" value="TreeGrafter"/>
</dbReference>
<name>A0A562D6V7_9GAMM</name>
<dbReference type="GO" id="GO:0098797">
    <property type="term" value="C:plasma membrane protein complex"/>
    <property type="evidence" value="ECO:0007669"/>
    <property type="project" value="TreeGrafter"/>
</dbReference>
<comment type="subcellular location">
    <subcellularLocation>
        <location evidence="1">Cell inner membrane</location>
        <topology evidence="1">Single-pass membrane protein</topology>
        <orientation evidence="1">Periplasmic side</orientation>
    </subcellularLocation>
</comment>